<keyword evidence="2" id="KW-0285">Flavoprotein</keyword>
<feature type="compositionally biased region" description="Basic residues" evidence="5">
    <location>
        <begin position="47"/>
        <end position="57"/>
    </location>
</feature>
<gene>
    <name evidence="8" type="ORF">D7231_23040</name>
</gene>
<evidence type="ECO:0000256" key="2">
    <source>
        <dbReference type="ARBA" id="ARBA00022630"/>
    </source>
</evidence>
<feature type="region of interest" description="Disordered" evidence="5">
    <location>
        <begin position="1"/>
        <end position="97"/>
    </location>
</feature>
<evidence type="ECO:0000256" key="3">
    <source>
        <dbReference type="ARBA" id="ARBA00022827"/>
    </source>
</evidence>
<protein>
    <submittedName>
        <fullName evidence="8">GMC family oxidoreductase</fullName>
    </submittedName>
</protein>
<dbReference type="EMBL" id="RBAM01000009">
    <property type="protein sequence ID" value="RKN69925.1"/>
    <property type="molecule type" value="Genomic_DNA"/>
</dbReference>
<name>A0A3B0B6C5_9ACTN</name>
<feature type="domain" description="Glucose-methanol-choline oxidoreductase C-terminal" evidence="7">
    <location>
        <begin position="451"/>
        <end position="563"/>
    </location>
</feature>
<dbReference type="PANTHER" id="PTHR46056:SF12">
    <property type="entry name" value="LONG-CHAIN-ALCOHOL OXIDASE"/>
    <property type="match status" value="1"/>
</dbReference>
<dbReference type="InterPro" id="IPR000172">
    <property type="entry name" value="GMC_OxRdtase_N"/>
</dbReference>
<dbReference type="GO" id="GO:0050660">
    <property type="term" value="F:flavin adenine dinucleotide binding"/>
    <property type="evidence" value="ECO:0007669"/>
    <property type="project" value="InterPro"/>
</dbReference>
<evidence type="ECO:0000256" key="1">
    <source>
        <dbReference type="ARBA" id="ARBA00010790"/>
    </source>
</evidence>
<feature type="domain" description="Glucose-methanol-choline oxidoreductase N-terminal" evidence="6">
    <location>
        <begin position="144"/>
        <end position="355"/>
    </location>
</feature>
<dbReference type="GO" id="GO:0016614">
    <property type="term" value="F:oxidoreductase activity, acting on CH-OH group of donors"/>
    <property type="evidence" value="ECO:0007669"/>
    <property type="project" value="InterPro"/>
</dbReference>
<reference evidence="8 9" key="1">
    <citation type="journal article" date="2015" name="Antonie Van Leeuwenhoek">
        <title>Streptomyces klenkii sp. nov., isolated from deep marine sediment.</title>
        <authorList>
            <person name="Veyisoglu A."/>
            <person name="Sahin N."/>
        </authorList>
    </citation>
    <scope>NUCLEOTIDE SEQUENCE [LARGE SCALE GENOMIC DNA]</scope>
    <source>
        <strain evidence="8 9">KCTC 29202</strain>
    </source>
</reference>
<proteinExistence type="inferred from homology"/>
<evidence type="ECO:0000313" key="9">
    <source>
        <dbReference type="Proteomes" id="UP000270343"/>
    </source>
</evidence>
<dbReference type="Pfam" id="PF00732">
    <property type="entry name" value="GMC_oxred_N"/>
    <property type="match status" value="1"/>
</dbReference>
<dbReference type="Pfam" id="PF05199">
    <property type="entry name" value="GMC_oxred_C"/>
    <property type="match status" value="1"/>
</dbReference>
<comment type="caution">
    <text evidence="8">The sequence shown here is derived from an EMBL/GenBank/DDBJ whole genome shotgun (WGS) entry which is preliminary data.</text>
</comment>
<evidence type="ECO:0000259" key="6">
    <source>
        <dbReference type="Pfam" id="PF00732"/>
    </source>
</evidence>
<dbReference type="Pfam" id="PF13450">
    <property type="entry name" value="NAD_binding_8"/>
    <property type="match status" value="1"/>
</dbReference>
<dbReference type="AlphaFoldDB" id="A0A3B0B6C5"/>
<evidence type="ECO:0000256" key="5">
    <source>
        <dbReference type="SAM" id="MobiDB-lite"/>
    </source>
</evidence>
<keyword evidence="4" id="KW-0560">Oxidoreductase</keyword>
<evidence type="ECO:0000256" key="4">
    <source>
        <dbReference type="ARBA" id="ARBA00023002"/>
    </source>
</evidence>
<dbReference type="Gene3D" id="3.50.50.60">
    <property type="entry name" value="FAD/NAD(P)-binding domain"/>
    <property type="match status" value="2"/>
</dbReference>
<evidence type="ECO:0000259" key="7">
    <source>
        <dbReference type="Pfam" id="PF05199"/>
    </source>
</evidence>
<dbReference type="SUPFAM" id="SSF51905">
    <property type="entry name" value="FAD/NAD(P)-binding domain"/>
    <property type="match status" value="1"/>
</dbReference>
<keyword evidence="9" id="KW-1185">Reference proteome</keyword>
<keyword evidence="3" id="KW-0274">FAD</keyword>
<sequence length="578" mass="60921">MPASGGLPPRLGARPAQRLRGPGPPRHAAAGRPARLRGRRPGEHGPRPARRPRRHPRPAAAGAAPGSGPVKALNGPQRGPLSPRPIRTPHPRGTDSDVLVIGSGAGGSVVARELAAAGRQVTVLEEGPRVGTGSIAAATPAENMRHLYRQGGLIPVFGTPTLAYGEGRCVGGTTVVNGGLLWEPPPALLNRWAAESGVAGYRAADLAAHLGLIAHRLGVAAQPHGAGNHDSRLLAAGAEHLGWQWQPAHRAVRGCRHSNRCTTGCPTGAKQSMAVSYLPEAEELGARIVPGTRVLRILHEDGAATGVVAAGPGGRTVVHRAREVFLAAGPLRTPALLQRSRIHRRTAGRELSLHVNLRTVARFDEPVHADRGTIFTAQVHEFAADGVLMMPSNVTRGALAAALASRPPQLLDRLLAAFGTLGSYTTQVRMQGKARILAAPRGGLLLRHGMTSADHSLLREAFRRTSEVLFAAGARELIPPVATARPLHSRAEAEEFCRRVRPGDWELVSVHGMASARMGLPGRGGTCDEHGRPHGFRRLRVCDASVLPGVTGISPQGTVMAFAHEIAERFLHTSPGRP</sequence>
<dbReference type="Proteomes" id="UP000270343">
    <property type="component" value="Unassembled WGS sequence"/>
</dbReference>
<feature type="compositionally biased region" description="Low complexity" evidence="5">
    <location>
        <begin position="18"/>
        <end position="33"/>
    </location>
</feature>
<feature type="compositionally biased region" description="Low complexity" evidence="5">
    <location>
        <begin position="58"/>
        <end position="69"/>
    </location>
</feature>
<organism evidence="8 9">
    <name type="scientific">Streptomyces klenkii</name>
    <dbReference type="NCBI Taxonomy" id="1420899"/>
    <lineage>
        <taxon>Bacteria</taxon>
        <taxon>Bacillati</taxon>
        <taxon>Actinomycetota</taxon>
        <taxon>Actinomycetes</taxon>
        <taxon>Kitasatosporales</taxon>
        <taxon>Streptomycetaceae</taxon>
        <taxon>Streptomyces</taxon>
    </lineage>
</organism>
<evidence type="ECO:0000313" key="8">
    <source>
        <dbReference type="EMBL" id="RKN69925.1"/>
    </source>
</evidence>
<dbReference type="InterPro" id="IPR007867">
    <property type="entry name" value="GMC_OxRtase_C"/>
</dbReference>
<dbReference type="PANTHER" id="PTHR46056">
    <property type="entry name" value="LONG-CHAIN-ALCOHOL OXIDASE"/>
    <property type="match status" value="1"/>
</dbReference>
<dbReference type="InterPro" id="IPR036188">
    <property type="entry name" value="FAD/NAD-bd_sf"/>
</dbReference>
<accession>A0A3B0B6C5</accession>
<comment type="similarity">
    <text evidence="1">Belongs to the GMC oxidoreductase family.</text>
</comment>